<dbReference type="GO" id="GO:0033627">
    <property type="term" value="P:cell adhesion mediated by integrin"/>
    <property type="evidence" value="ECO:0007669"/>
    <property type="project" value="TreeGrafter"/>
</dbReference>
<dbReference type="AlphaFoldDB" id="A0A091GNI7"/>
<accession>A0A091GNI7</accession>
<proteinExistence type="predicted"/>
<evidence type="ECO:0000313" key="11">
    <source>
        <dbReference type="Proteomes" id="UP000053760"/>
    </source>
</evidence>
<dbReference type="GO" id="GO:0006955">
    <property type="term" value="P:immune response"/>
    <property type="evidence" value="ECO:0007669"/>
    <property type="project" value="InterPro"/>
</dbReference>
<dbReference type="InterPro" id="IPR000585">
    <property type="entry name" value="Hemopexin-like_dom"/>
</dbReference>
<keyword evidence="2" id="KW-0964">Secreted</keyword>
<dbReference type="Pfam" id="PF01033">
    <property type="entry name" value="Somatomedin_B"/>
    <property type="match status" value="1"/>
</dbReference>
<dbReference type="PROSITE" id="PS51642">
    <property type="entry name" value="HEMOPEXIN_2"/>
    <property type="match status" value="4"/>
</dbReference>
<dbReference type="PROSITE" id="PS00524">
    <property type="entry name" value="SMB_1"/>
    <property type="match status" value="1"/>
</dbReference>
<dbReference type="GO" id="GO:0050840">
    <property type="term" value="F:extracellular matrix binding"/>
    <property type="evidence" value="ECO:0007669"/>
    <property type="project" value="TreeGrafter"/>
</dbReference>
<dbReference type="PANTHER" id="PTHR22917">
    <property type="entry name" value="HEMOPEXIN DOMAIN-CONTAINING PROTEIN"/>
    <property type="match status" value="1"/>
</dbReference>
<evidence type="ECO:0000313" key="10">
    <source>
        <dbReference type="EMBL" id="KFO75677.1"/>
    </source>
</evidence>
<feature type="repeat" description="Hemopexin" evidence="7">
    <location>
        <begin position="142"/>
        <end position="186"/>
    </location>
</feature>
<dbReference type="PROSITE" id="PS00024">
    <property type="entry name" value="HEMOPEXIN"/>
    <property type="match status" value="1"/>
</dbReference>
<comment type="subcellular location">
    <subcellularLocation>
        <location evidence="1">Secreted</location>
    </subcellularLocation>
</comment>
<dbReference type="SUPFAM" id="SSF50923">
    <property type="entry name" value="Hemopexin-like domain"/>
    <property type="match status" value="1"/>
</dbReference>
<evidence type="ECO:0000259" key="9">
    <source>
        <dbReference type="PROSITE" id="PS50958"/>
    </source>
</evidence>
<dbReference type="Proteomes" id="UP000053760">
    <property type="component" value="Unassembled WGS sequence"/>
</dbReference>
<dbReference type="PROSITE" id="PS50958">
    <property type="entry name" value="SMB_2"/>
    <property type="match status" value="1"/>
</dbReference>
<dbReference type="InterPro" id="IPR020436">
    <property type="entry name" value="SMB_chordata"/>
</dbReference>
<dbReference type="GO" id="GO:0005044">
    <property type="term" value="F:scavenger receptor activity"/>
    <property type="evidence" value="ECO:0007669"/>
    <property type="project" value="InterPro"/>
</dbReference>
<dbReference type="InterPro" id="IPR018487">
    <property type="entry name" value="Hemopexin-like_repeat"/>
</dbReference>
<dbReference type="SMART" id="SM00201">
    <property type="entry name" value="SO"/>
    <property type="match status" value="1"/>
</dbReference>
<dbReference type="GO" id="GO:0007160">
    <property type="term" value="P:cell-matrix adhesion"/>
    <property type="evidence" value="ECO:0007669"/>
    <property type="project" value="TreeGrafter"/>
</dbReference>
<keyword evidence="11" id="KW-1185">Reference proteome</keyword>
<feature type="repeat" description="Hemopexin" evidence="7">
    <location>
        <begin position="235"/>
        <end position="292"/>
    </location>
</feature>
<dbReference type="InterPro" id="IPR018486">
    <property type="entry name" value="Hemopexin_CS"/>
</dbReference>
<dbReference type="PANTHER" id="PTHR22917:SF3">
    <property type="entry name" value="VITRONECTIN"/>
    <property type="match status" value="1"/>
</dbReference>
<dbReference type="InterPro" id="IPR036024">
    <property type="entry name" value="Somatomedin_B-like_dom_sf"/>
</dbReference>
<dbReference type="SUPFAM" id="SSF90188">
    <property type="entry name" value="Somatomedin B domain"/>
    <property type="match status" value="1"/>
</dbReference>
<evidence type="ECO:0000256" key="2">
    <source>
        <dbReference type="ARBA" id="ARBA00022525"/>
    </source>
</evidence>
<protein>
    <submittedName>
        <fullName evidence="10">Vitronectin</fullName>
    </submittedName>
</protein>
<feature type="signal peptide" evidence="8">
    <location>
        <begin position="1"/>
        <end position="18"/>
    </location>
</feature>
<keyword evidence="3 8" id="KW-0732">Signal</keyword>
<reference evidence="10 11" key="1">
    <citation type="submission" date="2014-04" db="EMBL/GenBank/DDBJ databases">
        <title>Genome evolution of avian class.</title>
        <authorList>
            <person name="Zhang G."/>
            <person name="Li C."/>
        </authorList>
    </citation>
    <scope>NUCLEOTIDE SEQUENCE [LARGE SCALE GENOMIC DNA]</scope>
    <source>
        <strain evidence="10">BGI_N303</strain>
    </source>
</reference>
<keyword evidence="5" id="KW-1015">Disulfide bond</keyword>
<sequence>MRLLFPALVLALLAAVRAAEDSCVGRCDDGFDEKRKCQCDTLCMYYQSCCSDYSTACKAKVTRGDVFALPEDDYLDYNFTINFPTVADTAEPLTELPTSLLPEQPTPQMDPEEVPTEVPMEELPSTTLDGLEEQDPEELCSGKPFDAFTDLKNGSLYAFRGKYFYELDKTTVRPGYPKLISDVWGIEGPIDAAFTRINCQGKTYLFKGSQYWRFDDGALDPGYPRDISEGFEGIPNNIDAAFALPAHSYRGNERVYFFKDKYYWSYDFANQPTQADCEKTSPSTVFNHYAFMNRDSWEDVFHILFGGRTIGASRRRYISQDWRGVPSRLDAAMAGRIYVASQEPRRRKSRRQRKRYKNHRSLNLGFWTWLQNDSDSTDAESDWLSGSKCETLQSVYFFVGDKYYRVNLRTKRVDLVQPRYPRSIAQYWLKCPQPGEES</sequence>
<feature type="domain" description="SMB" evidence="9">
    <location>
        <begin position="19"/>
        <end position="62"/>
    </location>
</feature>
<evidence type="ECO:0000256" key="4">
    <source>
        <dbReference type="ARBA" id="ARBA00022737"/>
    </source>
</evidence>
<organism evidence="10 11">
    <name type="scientific">Cuculus canorus</name>
    <name type="common">Common cuckoo</name>
    <dbReference type="NCBI Taxonomy" id="55661"/>
    <lineage>
        <taxon>Eukaryota</taxon>
        <taxon>Metazoa</taxon>
        <taxon>Chordata</taxon>
        <taxon>Craniata</taxon>
        <taxon>Vertebrata</taxon>
        <taxon>Euteleostomi</taxon>
        <taxon>Archelosauria</taxon>
        <taxon>Archosauria</taxon>
        <taxon>Dinosauria</taxon>
        <taxon>Saurischia</taxon>
        <taxon>Theropoda</taxon>
        <taxon>Coelurosauria</taxon>
        <taxon>Aves</taxon>
        <taxon>Neognathae</taxon>
        <taxon>Neoaves</taxon>
        <taxon>Otidimorphae</taxon>
        <taxon>Cuculiformes</taxon>
        <taxon>Cuculidae</taxon>
        <taxon>Cuculus</taxon>
    </lineage>
</organism>
<feature type="repeat" description="Hemopexin" evidence="7">
    <location>
        <begin position="187"/>
        <end position="234"/>
    </location>
</feature>
<dbReference type="EMBL" id="KL447643">
    <property type="protein sequence ID" value="KFO75677.1"/>
    <property type="molecule type" value="Genomic_DNA"/>
</dbReference>
<dbReference type="GO" id="GO:0005615">
    <property type="term" value="C:extracellular space"/>
    <property type="evidence" value="ECO:0007669"/>
    <property type="project" value="TreeGrafter"/>
</dbReference>
<dbReference type="GO" id="GO:0005178">
    <property type="term" value="F:integrin binding"/>
    <property type="evidence" value="ECO:0007669"/>
    <property type="project" value="TreeGrafter"/>
</dbReference>
<dbReference type="PRINTS" id="PR00022">
    <property type="entry name" value="SOMATOMEDINB"/>
</dbReference>
<feature type="non-terminal residue" evidence="10">
    <location>
        <position position="438"/>
    </location>
</feature>
<evidence type="ECO:0000256" key="6">
    <source>
        <dbReference type="ARBA" id="ARBA00023180"/>
    </source>
</evidence>
<evidence type="ECO:0000256" key="1">
    <source>
        <dbReference type="ARBA" id="ARBA00004613"/>
    </source>
</evidence>
<name>A0A091GNI7_CUCCA</name>
<evidence type="ECO:0000256" key="8">
    <source>
        <dbReference type="SAM" id="SignalP"/>
    </source>
</evidence>
<keyword evidence="4" id="KW-0677">Repeat</keyword>
<gene>
    <name evidence="10" type="ORF">N303_12142</name>
</gene>
<dbReference type="STRING" id="55661.A0A091GNI7"/>
<dbReference type="Gene3D" id="4.10.410.20">
    <property type="match status" value="1"/>
</dbReference>
<keyword evidence="6" id="KW-0325">Glycoprotein</keyword>
<evidence type="ECO:0000256" key="7">
    <source>
        <dbReference type="PROSITE-ProRule" id="PRU01011"/>
    </source>
</evidence>
<feature type="chain" id="PRO_5001874103" evidence="8">
    <location>
        <begin position="19"/>
        <end position="438"/>
    </location>
</feature>
<dbReference type="CDD" id="cd00094">
    <property type="entry name" value="HX"/>
    <property type="match status" value="1"/>
</dbReference>
<dbReference type="InterPro" id="IPR051298">
    <property type="entry name" value="Heme_transport/Cell_adhesion"/>
</dbReference>
<dbReference type="SMART" id="SM00120">
    <property type="entry name" value="HX"/>
    <property type="match status" value="4"/>
</dbReference>
<dbReference type="Gene3D" id="2.110.10.10">
    <property type="entry name" value="Hemopexin-like domain"/>
    <property type="match status" value="2"/>
</dbReference>
<evidence type="ECO:0000256" key="5">
    <source>
        <dbReference type="ARBA" id="ARBA00023157"/>
    </source>
</evidence>
<feature type="repeat" description="Hemopexin" evidence="7">
    <location>
        <begin position="374"/>
        <end position="431"/>
    </location>
</feature>
<dbReference type="InterPro" id="IPR036375">
    <property type="entry name" value="Hemopexin-like_dom_sf"/>
</dbReference>
<dbReference type="InterPro" id="IPR001212">
    <property type="entry name" value="Somatomedin_B_dom"/>
</dbReference>
<dbReference type="Pfam" id="PF00045">
    <property type="entry name" value="Hemopexin"/>
    <property type="match status" value="3"/>
</dbReference>
<dbReference type="GO" id="GO:0030247">
    <property type="term" value="F:polysaccharide binding"/>
    <property type="evidence" value="ECO:0007669"/>
    <property type="project" value="InterPro"/>
</dbReference>
<evidence type="ECO:0000256" key="3">
    <source>
        <dbReference type="ARBA" id="ARBA00022729"/>
    </source>
</evidence>